<evidence type="ECO:0000313" key="1">
    <source>
        <dbReference type="EMBL" id="KAF0914691.1"/>
    </source>
</evidence>
<name>A0A6G1DQM2_9ORYZ</name>
<evidence type="ECO:0000313" key="3">
    <source>
        <dbReference type="Proteomes" id="UP000479710"/>
    </source>
</evidence>
<dbReference type="AlphaFoldDB" id="A0A6G1DQM2"/>
<dbReference type="EMBL" id="SPHZ02000006">
    <property type="protein sequence ID" value="KAF0914691.1"/>
    <property type="molecule type" value="Genomic_DNA"/>
</dbReference>
<keyword evidence="3" id="KW-1185">Reference proteome</keyword>
<gene>
    <name evidence="2" type="ORF">E2562_002035</name>
    <name evidence="1" type="ORF">E2562_031149</name>
</gene>
<organism evidence="1 3">
    <name type="scientific">Oryza meyeriana var. granulata</name>
    <dbReference type="NCBI Taxonomy" id="110450"/>
    <lineage>
        <taxon>Eukaryota</taxon>
        <taxon>Viridiplantae</taxon>
        <taxon>Streptophyta</taxon>
        <taxon>Embryophyta</taxon>
        <taxon>Tracheophyta</taxon>
        <taxon>Spermatophyta</taxon>
        <taxon>Magnoliopsida</taxon>
        <taxon>Liliopsida</taxon>
        <taxon>Poales</taxon>
        <taxon>Poaceae</taxon>
        <taxon>BOP clade</taxon>
        <taxon>Oryzoideae</taxon>
        <taxon>Oryzeae</taxon>
        <taxon>Oryzinae</taxon>
        <taxon>Oryza</taxon>
        <taxon>Oryza meyeriana</taxon>
    </lineage>
</organism>
<dbReference type="EMBL" id="SPHZ02000003">
    <property type="protein sequence ID" value="KAF0922780.1"/>
    <property type="molecule type" value="Genomic_DNA"/>
</dbReference>
<comment type="caution">
    <text evidence="1">The sequence shown here is derived from an EMBL/GenBank/DDBJ whole genome shotgun (WGS) entry which is preliminary data.</text>
</comment>
<proteinExistence type="predicted"/>
<dbReference type="Proteomes" id="UP000479710">
    <property type="component" value="Unassembled WGS sequence"/>
</dbReference>
<reference evidence="1 3" key="1">
    <citation type="submission" date="2019-11" db="EMBL/GenBank/DDBJ databases">
        <title>Whole genome sequence of Oryza granulata.</title>
        <authorList>
            <person name="Li W."/>
        </authorList>
    </citation>
    <scope>NUCLEOTIDE SEQUENCE [LARGE SCALE GENOMIC DNA]</scope>
    <source>
        <strain evidence="3">cv. Menghai</strain>
        <tissue evidence="1">Leaf</tissue>
    </source>
</reference>
<evidence type="ECO:0000313" key="2">
    <source>
        <dbReference type="EMBL" id="KAF0922780.1"/>
    </source>
</evidence>
<accession>A0A6G1DQM2</accession>
<protein>
    <submittedName>
        <fullName evidence="1">Uncharacterized protein</fullName>
    </submittedName>
</protein>
<sequence>MAAQKPPDFSALCRLAERGRHRLQQLAAQRVLGKARVAGQVRQARRERLQLRGDRLPPSREAFRRAQRRRHHPADTREQLIHRLPIAVSGRCRMAP</sequence>